<dbReference type="AlphaFoldDB" id="A0A177M4R0"/>
<dbReference type="RefSeq" id="WP_064037857.1">
    <property type="nucleotide sequence ID" value="NZ_LUUH01000077.1"/>
</dbReference>
<sequence>MEINTTYPNQSTLASQGVSREQKAGAIEELAERRKAASAQSQVERPEPSPSDTVSLSQESLKLAQAASGQNSDSQARINSPEQAQQVVGKLISDIQSNPGQAQSAVANRSLSKLGALLN</sequence>
<feature type="compositionally biased region" description="Polar residues" evidence="1">
    <location>
        <begin position="1"/>
        <end position="19"/>
    </location>
</feature>
<gene>
    <name evidence="2" type="ORF">A1353_01275</name>
</gene>
<dbReference type="Proteomes" id="UP000077763">
    <property type="component" value="Unassembled WGS sequence"/>
</dbReference>
<feature type="compositionally biased region" description="Polar residues" evidence="1">
    <location>
        <begin position="67"/>
        <end position="84"/>
    </location>
</feature>
<accession>A0A177M4R0</accession>
<feature type="region of interest" description="Disordered" evidence="1">
    <location>
        <begin position="1"/>
        <end position="84"/>
    </location>
</feature>
<organism evidence="2 3">
    <name type="scientific">Methylomonas methanica</name>
    <dbReference type="NCBI Taxonomy" id="421"/>
    <lineage>
        <taxon>Bacteria</taxon>
        <taxon>Pseudomonadati</taxon>
        <taxon>Pseudomonadota</taxon>
        <taxon>Gammaproteobacteria</taxon>
        <taxon>Methylococcales</taxon>
        <taxon>Methylococcaceae</taxon>
        <taxon>Methylomonas</taxon>
    </lineage>
</organism>
<reference evidence="2 3" key="1">
    <citation type="submission" date="2016-03" db="EMBL/GenBank/DDBJ databases">
        <authorList>
            <person name="Ploux O."/>
        </authorList>
    </citation>
    <scope>NUCLEOTIDE SEQUENCE [LARGE SCALE GENOMIC DNA]</scope>
    <source>
        <strain evidence="2 3">R-45371</strain>
    </source>
</reference>
<proteinExistence type="predicted"/>
<protein>
    <submittedName>
        <fullName evidence="2">Uncharacterized protein</fullName>
    </submittedName>
</protein>
<feature type="compositionally biased region" description="Polar residues" evidence="1">
    <location>
        <begin position="50"/>
        <end position="60"/>
    </location>
</feature>
<evidence type="ECO:0000313" key="2">
    <source>
        <dbReference type="EMBL" id="OAI00355.1"/>
    </source>
</evidence>
<dbReference type="EMBL" id="LUUH01000077">
    <property type="protein sequence ID" value="OAI00355.1"/>
    <property type="molecule type" value="Genomic_DNA"/>
</dbReference>
<comment type="caution">
    <text evidence="2">The sequence shown here is derived from an EMBL/GenBank/DDBJ whole genome shotgun (WGS) entry which is preliminary data.</text>
</comment>
<name>A0A177M4R0_METMH</name>
<evidence type="ECO:0000313" key="3">
    <source>
        <dbReference type="Proteomes" id="UP000077763"/>
    </source>
</evidence>
<evidence type="ECO:0000256" key="1">
    <source>
        <dbReference type="SAM" id="MobiDB-lite"/>
    </source>
</evidence>